<dbReference type="EC" id="2.7.1.48" evidence="6"/>
<dbReference type="GeneID" id="27903963"/>
<dbReference type="UniPathway" id="UPA00579">
    <property type="reaction ID" value="UER00640"/>
</dbReference>
<dbReference type="PRINTS" id="PR00988">
    <property type="entry name" value="URIDINKINASE"/>
</dbReference>
<dbReference type="PANTHER" id="PTHR10285">
    <property type="entry name" value="URIDINE KINASE"/>
    <property type="match status" value="1"/>
</dbReference>
<comment type="pathway">
    <text evidence="1 6">Pyrimidine metabolism; UMP biosynthesis via salvage pathway; UMP from uridine: step 1/1.</text>
</comment>
<evidence type="ECO:0000256" key="6">
    <source>
        <dbReference type="RuleBase" id="RU003825"/>
    </source>
</evidence>
<dbReference type="GO" id="GO:0043771">
    <property type="term" value="F:cytidine kinase activity"/>
    <property type="evidence" value="ECO:0007669"/>
    <property type="project" value="RHEA"/>
</dbReference>
<keyword evidence="9" id="KW-1185">Reference proteome</keyword>
<dbReference type="Gene3D" id="3.40.50.300">
    <property type="entry name" value="P-loop containing nucleotide triphosphate hydrolases"/>
    <property type="match status" value="1"/>
</dbReference>
<evidence type="ECO:0000256" key="5">
    <source>
        <dbReference type="ARBA" id="ARBA00022777"/>
    </source>
</evidence>
<dbReference type="NCBIfam" id="NF004018">
    <property type="entry name" value="PRK05480.1"/>
    <property type="match status" value="1"/>
</dbReference>
<dbReference type="RefSeq" id="XP_016757536.1">
    <property type="nucleotide sequence ID" value="XM_016906826.1"/>
</dbReference>
<gene>
    <name evidence="8" type="ORF">SEPMUDRAFT_151442</name>
</gene>
<sequence>MNIPSLELPLGAFAALDTPKTTSSTRAHYSPPWADTSIIGVAGSSGSGKTSLSMAIIRELSLPWVVIMSMDSYYRPLSPAQSAAAFRNEYDFDAPEAIDFDKLVENLRDIKAGKKTDIPIYSFEKHARVDKTNTIYSPHVLVLEGIFALHDQRILDLLDLRIFTEADADLCLSRRLLRDVRERDRDVEGCIKQWFNFVKPNFHKYVEPQRNVADLIVPRGIENKVAISMVCDRVHRTLDEKSRQHQLELRRLGQTSEDATMSSNVAILEPTNQVRGINTILMDPGLEREDFVFYFDRIAVMLVEQAFASGMCYKQHVVKTPMSGQVYHGLAMDGEISAAVVLRGGTCLETGLKRVVPDCRVGRLLIQTNFRTGEPELHYYKLNPDVQDHKRVLLLDPQMSSGGAALMAVRVLLDHGVKESHIVFVTYMAGRDGLNRLMSVYPDIKVVLGRIVDDSETRWVEERYLGC</sequence>
<dbReference type="UniPathway" id="UPA00574">
    <property type="reaction ID" value="UER00637"/>
</dbReference>
<dbReference type="SMART" id="SM00382">
    <property type="entry name" value="AAA"/>
    <property type="match status" value="1"/>
</dbReference>
<dbReference type="STRING" id="692275.N1QDF5"/>
<dbReference type="InterPro" id="IPR029057">
    <property type="entry name" value="PRTase-like"/>
</dbReference>
<dbReference type="Pfam" id="PF14681">
    <property type="entry name" value="UPRTase"/>
    <property type="match status" value="1"/>
</dbReference>
<dbReference type="GO" id="GO:0004849">
    <property type="term" value="F:uridine kinase activity"/>
    <property type="evidence" value="ECO:0007669"/>
    <property type="project" value="UniProtKB-EC"/>
</dbReference>
<dbReference type="Proteomes" id="UP000016931">
    <property type="component" value="Unassembled WGS sequence"/>
</dbReference>
<proteinExistence type="inferred from homology"/>
<dbReference type="InterPro" id="IPR003593">
    <property type="entry name" value="AAA+_ATPase"/>
</dbReference>
<dbReference type="CDD" id="cd06223">
    <property type="entry name" value="PRTases_typeI"/>
    <property type="match status" value="1"/>
</dbReference>
<feature type="domain" description="AAA+ ATPase" evidence="7">
    <location>
        <begin position="35"/>
        <end position="186"/>
    </location>
</feature>
<dbReference type="InterPro" id="IPR000764">
    <property type="entry name" value="Uridine_kinase-like"/>
</dbReference>
<evidence type="ECO:0000313" key="8">
    <source>
        <dbReference type="EMBL" id="EMF09415.1"/>
    </source>
</evidence>
<dbReference type="GO" id="GO:0005524">
    <property type="term" value="F:ATP binding"/>
    <property type="evidence" value="ECO:0007669"/>
    <property type="project" value="UniProtKB-KW"/>
</dbReference>
<dbReference type="EMBL" id="KB456269">
    <property type="protein sequence ID" value="EMF09415.1"/>
    <property type="molecule type" value="Genomic_DNA"/>
</dbReference>
<dbReference type="OMA" id="EPQLHCE"/>
<reference evidence="8 9" key="1">
    <citation type="journal article" date="2012" name="PLoS Pathog.">
        <title>Diverse lifestyles and strategies of plant pathogenesis encoded in the genomes of eighteen Dothideomycetes fungi.</title>
        <authorList>
            <person name="Ohm R.A."/>
            <person name="Feau N."/>
            <person name="Henrissat B."/>
            <person name="Schoch C.L."/>
            <person name="Horwitz B.A."/>
            <person name="Barry K.W."/>
            <person name="Condon B.J."/>
            <person name="Copeland A.C."/>
            <person name="Dhillon B."/>
            <person name="Glaser F."/>
            <person name="Hesse C.N."/>
            <person name="Kosti I."/>
            <person name="LaButti K."/>
            <person name="Lindquist E.A."/>
            <person name="Lucas S."/>
            <person name="Salamov A.A."/>
            <person name="Bradshaw R.E."/>
            <person name="Ciuffetti L."/>
            <person name="Hamelin R.C."/>
            <person name="Kema G.H.J."/>
            <person name="Lawrence C."/>
            <person name="Scott J.A."/>
            <person name="Spatafora J.W."/>
            <person name="Turgeon B.G."/>
            <person name="de Wit P.J.G.M."/>
            <person name="Zhong S."/>
            <person name="Goodwin S.B."/>
            <person name="Grigoriev I.V."/>
        </authorList>
    </citation>
    <scope>NUCLEOTIDE SEQUENCE [LARGE SCALE GENOMIC DNA]</scope>
    <source>
        <strain evidence="8 9">SO2202</strain>
    </source>
</reference>
<evidence type="ECO:0000256" key="1">
    <source>
        <dbReference type="ARBA" id="ARBA00004690"/>
    </source>
</evidence>
<evidence type="ECO:0000256" key="4">
    <source>
        <dbReference type="ARBA" id="ARBA00022741"/>
    </source>
</evidence>
<dbReference type="InterPro" id="IPR027417">
    <property type="entry name" value="P-loop_NTPase"/>
</dbReference>
<evidence type="ECO:0000313" key="9">
    <source>
        <dbReference type="Proteomes" id="UP000016931"/>
    </source>
</evidence>
<keyword evidence="4 6" id="KW-0547">Nucleotide-binding</keyword>
<protein>
    <recommendedName>
        <fullName evidence="6">Uridine kinase</fullName>
        <ecNumber evidence="6">2.7.1.48</ecNumber>
    </recommendedName>
</protein>
<evidence type="ECO:0000256" key="3">
    <source>
        <dbReference type="ARBA" id="ARBA00022679"/>
    </source>
</evidence>
<dbReference type="SUPFAM" id="SSF53271">
    <property type="entry name" value="PRTase-like"/>
    <property type="match status" value="1"/>
</dbReference>
<dbReference type="HOGENOM" id="CLU_021278_0_2_1"/>
<dbReference type="AlphaFoldDB" id="N1QDF5"/>
<comment type="pathway">
    <text evidence="2 6">Pyrimidine metabolism; CTP biosynthesis via salvage pathway; CTP from cytidine: step 1/3.</text>
</comment>
<comment type="catalytic activity">
    <reaction evidence="6">
        <text>cytidine + ATP = CMP + ADP + H(+)</text>
        <dbReference type="Rhea" id="RHEA:24674"/>
        <dbReference type="ChEBI" id="CHEBI:15378"/>
        <dbReference type="ChEBI" id="CHEBI:17562"/>
        <dbReference type="ChEBI" id="CHEBI:30616"/>
        <dbReference type="ChEBI" id="CHEBI:60377"/>
        <dbReference type="ChEBI" id="CHEBI:456216"/>
        <dbReference type="EC" id="2.7.1.48"/>
    </reaction>
</comment>
<dbReference type="InterPro" id="IPR000836">
    <property type="entry name" value="PRTase_dom"/>
</dbReference>
<dbReference type="SUPFAM" id="SSF52540">
    <property type="entry name" value="P-loop containing nucleoside triphosphate hydrolases"/>
    <property type="match status" value="1"/>
</dbReference>
<dbReference type="GO" id="GO:0044211">
    <property type="term" value="P:CTP salvage"/>
    <property type="evidence" value="ECO:0007669"/>
    <property type="project" value="UniProtKB-UniPathway"/>
</dbReference>
<organism evidence="8 9">
    <name type="scientific">Sphaerulina musiva (strain SO2202)</name>
    <name type="common">Poplar stem canker fungus</name>
    <name type="synonym">Septoria musiva</name>
    <dbReference type="NCBI Taxonomy" id="692275"/>
    <lineage>
        <taxon>Eukaryota</taxon>
        <taxon>Fungi</taxon>
        <taxon>Dikarya</taxon>
        <taxon>Ascomycota</taxon>
        <taxon>Pezizomycotina</taxon>
        <taxon>Dothideomycetes</taxon>
        <taxon>Dothideomycetidae</taxon>
        <taxon>Mycosphaerellales</taxon>
        <taxon>Mycosphaerellaceae</taxon>
        <taxon>Sphaerulina</taxon>
    </lineage>
</organism>
<dbReference type="Pfam" id="PF00485">
    <property type="entry name" value="PRK"/>
    <property type="match status" value="1"/>
</dbReference>
<comment type="similarity">
    <text evidence="6">Belongs to the uridine kinase family.</text>
</comment>
<dbReference type="CDD" id="cd02023">
    <property type="entry name" value="UMPK"/>
    <property type="match status" value="1"/>
</dbReference>
<comment type="catalytic activity">
    <reaction evidence="6">
        <text>uridine + ATP = UMP + ADP + H(+)</text>
        <dbReference type="Rhea" id="RHEA:16825"/>
        <dbReference type="ChEBI" id="CHEBI:15378"/>
        <dbReference type="ChEBI" id="CHEBI:16704"/>
        <dbReference type="ChEBI" id="CHEBI:30616"/>
        <dbReference type="ChEBI" id="CHEBI:57865"/>
        <dbReference type="ChEBI" id="CHEBI:456216"/>
        <dbReference type="EC" id="2.7.1.48"/>
    </reaction>
</comment>
<dbReference type="InterPro" id="IPR006083">
    <property type="entry name" value="PRK/URK"/>
</dbReference>
<accession>N1QDF5</accession>
<evidence type="ECO:0000256" key="2">
    <source>
        <dbReference type="ARBA" id="ARBA00004784"/>
    </source>
</evidence>
<dbReference type="eggNOG" id="KOG4203">
    <property type="taxonomic scope" value="Eukaryota"/>
</dbReference>
<name>N1QDF5_SPHMS</name>
<evidence type="ECO:0000259" key="7">
    <source>
        <dbReference type="SMART" id="SM00382"/>
    </source>
</evidence>
<dbReference type="NCBIfam" id="TIGR00235">
    <property type="entry name" value="udk"/>
    <property type="match status" value="1"/>
</dbReference>
<dbReference type="Gene3D" id="3.40.50.2020">
    <property type="match status" value="1"/>
</dbReference>
<keyword evidence="3 6" id="KW-0808">Transferase</keyword>
<dbReference type="GO" id="GO:0044206">
    <property type="term" value="P:UMP salvage"/>
    <property type="evidence" value="ECO:0007669"/>
    <property type="project" value="UniProtKB-UniPathway"/>
</dbReference>
<dbReference type="OrthoDB" id="738517at2759"/>
<dbReference type="FunFam" id="3.40.50.300:FF:000339">
    <property type="entry name" value="Uridine kinase"/>
    <property type="match status" value="1"/>
</dbReference>
<keyword evidence="6" id="KW-0067">ATP-binding</keyword>
<keyword evidence="5 6" id="KW-0418">Kinase</keyword>